<dbReference type="AlphaFoldDB" id="A0A366DQX6"/>
<gene>
    <name evidence="2" type="ORF">DFR74_103134</name>
</gene>
<organism evidence="2 3">
    <name type="scientific">Nocardia puris</name>
    <dbReference type="NCBI Taxonomy" id="208602"/>
    <lineage>
        <taxon>Bacteria</taxon>
        <taxon>Bacillati</taxon>
        <taxon>Actinomycetota</taxon>
        <taxon>Actinomycetes</taxon>
        <taxon>Mycobacteriales</taxon>
        <taxon>Nocardiaceae</taxon>
        <taxon>Nocardia</taxon>
    </lineage>
</organism>
<dbReference type="Proteomes" id="UP000252586">
    <property type="component" value="Unassembled WGS sequence"/>
</dbReference>
<proteinExistence type="predicted"/>
<dbReference type="OrthoDB" id="4376544at2"/>
<protein>
    <submittedName>
        <fullName evidence="2">Uncharacterized protein</fullName>
    </submittedName>
</protein>
<evidence type="ECO:0000313" key="3">
    <source>
        <dbReference type="Proteomes" id="UP000252586"/>
    </source>
</evidence>
<dbReference type="EMBL" id="QNRE01000003">
    <property type="protein sequence ID" value="RBO92491.1"/>
    <property type="molecule type" value="Genomic_DNA"/>
</dbReference>
<keyword evidence="1" id="KW-0732">Signal</keyword>
<name>A0A366DQX6_9NOCA</name>
<evidence type="ECO:0000256" key="1">
    <source>
        <dbReference type="SAM" id="SignalP"/>
    </source>
</evidence>
<feature type="signal peptide" evidence="1">
    <location>
        <begin position="1"/>
        <end position="27"/>
    </location>
</feature>
<comment type="caution">
    <text evidence="2">The sequence shown here is derived from an EMBL/GenBank/DDBJ whole genome shotgun (WGS) entry which is preliminary data.</text>
</comment>
<evidence type="ECO:0000313" key="2">
    <source>
        <dbReference type="EMBL" id="RBO92491.1"/>
    </source>
</evidence>
<feature type="chain" id="PRO_5016827078" evidence="1">
    <location>
        <begin position="28"/>
        <end position="167"/>
    </location>
</feature>
<sequence>MRVKKMMAGALVSVPLLFGLGMPVAEAAPTHVAFQIPVVKGLEVGPGGVPGGSFGTIGVVGTVGETPGAATFSIPVLAPYDSQYNYRWITVHWRNLQTGATGSVDIRHWTTNPTSGSTGYAASLPTAATAPTGPGPILATATEQREQWNAPPMPISLIPGTGVLLVS</sequence>
<reference evidence="2 3" key="1">
    <citation type="submission" date="2018-06" db="EMBL/GenBank/DDBJ databases">
        <title>Genomic Encyclopedia of Type Strains, Phase IV (KMG-IV): sequencing the most valuable type-strain genomes for metagenomic binning, comparative biology and taxonomic classification.</title>
        <authorList>
            <person name="Goeker M."/>
        </authorList>
    </citation>
    <scope>NUCLEOTIDE SEQUENCE [LARGE SCALE GENOMIC DNA]</scope>
    <source>
        <strain evidence="2 3">DSM 44599</strain>
    </source>
</reference>
<accession>A0A366DQX6</accession>
<keyword evidence="3" id="KW-1185">Reference proteome</keyword>
<dbReference type="RefSeq" id="WP_067510157.1">
    <property type="nucleotide sequence ID" value="NZ_CP107943.1"/>
</dbReference>